<dbReference type="KEGG" id="ttr:Tter_0136"/>
<dbReference type="SUPFAM" id="SSF69304">
    <property type="entry name" value="Tricorn protease N-terminal domain"/>
    <property type="match status" value="1"/>
</dbReference>
<dbReference type="Pfam" id="PF07676">
    <property type="entry name" value="PD40"/>
    <property type="match status" value="5"/>
</dbReference>
<dbReference type="STRING" id="525904.Tter_0136"/>
<dbReference type="eggNOG" id="COG0823">
    <property type="taxonomic scope" value="Bacteria"/>
</dbReference>
<keyword evidence="2" id="KW-0812">Transmembrane</keyword>
<organism evidence="3 4">
    <name type="scientific">Thermobaculum terrenum (strain ATCC BAA-798 / CCMEE 7001 / YNP1)</name>
    <dbReference type="NCBI Taxonomy" id="525904"/>
    <lineage>
        <taxon>Bacteria</taxon>
        <taxon>Bacillati</taxon>
        <taxon>Chloroflexota</taxon>
        <taxon>Chloroflexia</taxon>
        <taxon>Candidatus Thermobaculales</taxon>
        <taxon>Candidatus Thermobaculaceae</taxon>
        <taxon>Thermobaculum</taxon>
    </lineage>
</organism>
<dbReference type="Proteomes" id="UP000000323">
    <property type="component" value="Chromosome 1"/>
</dbReference>
<keyword evidence="4" id="KW-1185">Reference proteome</keyword>
<name>D1CDQ2_THET1</name>
<dbReference type="AlphaFoldDB" id="D1CDQ2"/>
<feature type="transmembrane region" description="Helical" evidence="2">
    <location>
        <begin position="51"/>
        <end position="72"/>
    </location>
</feature>
<evidence type="ECO:0000313" key="4">
    <source>
        <dbReference type="Proteomes" id="UP000000323"/>
    </source>
</evidence>
<dbReference type="PANTHER" id="PTHR36842">
    <property type="entry name" value="PROTEIN TOLB HOMOLOG"/>
    <property type="match status" value="1"/>
</dbReference>
<dbReference type="PANTHER" id="PTHR36842:SF1">
    <property type="entry name" value="PROTEIN TOLB"/>
    <property type="match status" value="1"/>
</dbReference>
<comment type="similarity">
    <text evidence="1">Belongs to the TolB family.</text>
</comment>
<dbReference type="Gene3D" id="2.120.10.30">
    <property type="entry name" value="TolB, C-terminal domain"/>
    <property type="match status" value="2"/>
</dbReference>
<sequence>MIYCGECGALNDEHSERCRVCNAKLTLPAEESISADVEYGRTAGSGVARRYLGRYILTVFLLVLLASIAWAVSHIDNQSIANVSGPTPTIPSEPAASATVPATAVPTSVLPVPTAEPTFTPPVPTPTLVPTPEPTMPASDDVIVAPSGRIAFSSDRPVPGRNNIRKNRDIYSIRADGTGLVRLTGESSFDGMPSWAPTGEQIAFVSDRTGSLQIWIMNSDGSNPYQLTYGKIIAQDPDWSPDGKYIAYTLGRDTGIAKIPAKGGKPIVLTDLSYPQSAPAWSPDGSKITFMGKPGKYWQVFVMNADGSGLRQITHDPTDHRFPRWMPDGKRIVYNTRKSEHVIGQIFIMNADGTNVKQITMSTEGENGRPFPSPDGRYIVFNSNRLDNNWEIYIMRPDGSEVKRLTNTIGDDFEPCWSP</sequence>
<dbReference type="InterPro" id="IPR011659">
    <property type="entry name" value="WD40"/>
</dbReference>
<dbReference type="Gene3D" id="2.120.10.60">
    <property type="entry name" value="Tricorn protease N-terminal domain"/>
    <property type="match status" value="1"/>
</dbReference>
<keyword evidence="2" id="KW-1133">Transmembrane helix</keyword>
<dbReference type="EMBL" id="CP001825">
    <property type="protein sequence ID" value="ACZ41058.1"/>
    <property type="molecule type" value="Genomic_DNA"/>
</dbReference>
<proteinExistence type="inferred from homology"/>
<protein>
    <submittedName>
        <fullName evidence="3">WD40 domain protein beta Propeller</fullName>
    </submittedName>
</protein>
<dbReference type="InterPro" id="IPR011042">
    <property type="entry name" value="6-blade_b-propeller_TolB-like"/>
</dbReference>
<dbReference type="HOGENOM" id="CLU_655419_0_0_0"/>
<accession>D1CDQ2</accession>
<evidence type="ECO:0000256" key="1">
    <source>
        <dbReference type="ARBA" id="ARBA00009820"/>
    </source>
</evidence>
<evidence type="ECO:0000313" key="3">
    <source>
        <dbReference type="EMBL" id="ACZ41058.1"/>
    </source>
</evidence>
<keyword evidence="2" id="KW-0472">Membrane</keyword>
<reference evidence="4" key="1">
    <citation type="journal article" date="2010" name="Stand. Genomic Sci.">
        <title>Complete genome sequence of 'Thermobaculum terrenum' type strain (YNP1).</title>
        <authorList>
            <person name="Kiss H."/>
            <person name="Cleland D."/>
            <person name="Lapidus A."/>
            <person name="Lucas S."/>
            <person name="Glavina Del Rio T."/>
            <person name="Nolan M."/>
            <person name="Tice H."/>
            <person name="Han C."/>
            <person name="Goodwin L."/>
            <person name="Pitluck S."/>
            <person name="Liolios K."/>
            <person name="Ivanova N."/>
            <person name="Mavromatis K."/>
            <person name="Ovchinnikova G."/>
            <person name="Pati A."/>
            <person name="Chen A."/>
            <person name="Palaniappan K."/>
            <person name="Land M."/>
            <person name="Hauser L."/>
            <person name="Chang Y."/>
            <person name="Jeffries C."/>
            <person name="Lu M."/>
            <person name="Brettin T."/>
            <person name="Detter J."/>
            <person name="Goker M."/>
            <person name="Tindall B."/>
            <person name="Beck B."/>
            <person name="McDermott T."/>
            <person name="Woyke T."/>
            <person name="Bristow J."/>
            <person name="Eisen J."/>
            <person name="Markowitz V."/>
            <person name="Hugenholtz P."/>
            <person name="Kyrpides N."/>
            <person name="Klenk H."/>
            <person name="Cheng J."/>
        </authorList>
    </citation>
    <scope>NUCLEOTIDE SEQUENCE [LARGE SCALE GENOMIC DNA]</scope>
    <source>
        <strain evidence="4">ATCC BAA-798 / YNP1</strain>
    </source>
</reference>
<dbReference type="OrthoDB" id="9815657at2"/>
<evidence type="ECO:0000256" key="2">
    <source>
        <dbReference type="SAM" id="Phobius"/>
    </source>
</evidence>
<gene>
    <name evidence="3" type="ordered locus">Tter_0136</name>
</gene>